<dbReference type="RefSeq" id="WP_256527837.1">
    <property type="nucleotide sequence ID" value="NZ_CP121646.1"/>
</dbReference>
<keyword evidence="9" id="KW-1185">Reference proteome</keyword>
<feature type="region of interest" description="Disordered" evidence="6">
    <location>
        <begin position="382"/>
        <end position="406"/>
    </location>
</feature>
<dbReference type="PROSITE" id="PS00557">
    <property type="entry name" value="FMN_HYDROXY_ACID_DH_1"/>
    <property type="match status" value="1"/>
</dbReference>
<evidence type="ECO:0000256" key="1">
    <source>
        <dbReference type="ARBA" id="ARBA00001917"/>
    </source>
</evidence>
<dbReference type="PIRSF" id="PIRSF000138">
    <property type="entry name" value="Al-hdrx_acd_dh"/>
    <property type="match status" value="1"/>
</dbReference>
<evidence type="ECO:0000256" key="3">
    <source>
        <dbReference type="ARBA" id="ARBA00022643"/>
    </source>
</evidence>
<comment type="cofactor">
    <cofactor evidence="1">
        <name>FMN</name>
        <dbReference type="ChEBI" id="CHEBI:58210"/>
    </cofactor>
</comment>
<dbReference type="EC" id="1.-.-.-" evidence="8"/>
<evidence type="ECO:0000313" key="9">
    <source>
        <dbReference type="Proteomes" id="UP001221546"/>
    </source>
</evidence>
<dbReference type="PANTHER" id="PTHR10578:SF107">
    <property type="entry name" value="2-HYDROXYACID OXIDASE 1"/>
    <property type="match status" value="1"/>
</dbReference>
<evidence type="ECO:0000313" key="8">
    <source>
        <dbReference type="EMBL" id="WFU65350.1"/>
    </source>
</evidence>
<evidence type="ECO:0000256" key="6">
    <source>
        <dbReference type="SAM" id="MobiDB-lite"/>
    </source>
</evidence>
<protein>
    <submittedName>
        <fullName evidence="8">Alpha-hydroxy acid oxidase</fullName>
        <ecNumber evidence="8">1.-.-.-</ecNumber>
    </submittedName>
</protein>
<dbReference type="InterPro" id="IPR000262">
    <property type="entry name" value="FMN-dep_DH"/>
</dbReference>
<evidence type="ECO:0000256" key="4">
    <source>
        <dbReference type="ARBA" id="ARBA00023002"/>
    </source>
</evidence>
<comment type="similarity">
    <text evidence="5">Belongs to the FMN-dependent alpha-hydroxy acid dehydrogenase family.</text>
</comment>
<dbReference type="Pfam" id="PF01070">
    <property type="entry name" value="FMN_dh"/>
    <property type="match status" value="1"/>
</dbReference>
<dbReference type="PROSITE" id="PS51349">
    <property type="entry name" value="FMN_HYDROXY_ACID_DH_2"/>
    <property type="match status" value="1"/>
</dbReference>
<dbReference type="GO" id="GO:0016491">
    <property type="term" value="F:oxidoreductase activity"/>
    <property type="evidence" value="ECO:0007669"/>
    <property type="project" value="UniProtKB-KW"/>
</dbReference>
<dbReference type="InterPro" id="IPR013785">
    <property type="entry name" value="Aldolase_TIM"/>
</dbReference>
<dbReference type="CDD" id="cd02809">
    <property type="entry name" value="alpha_hydroxyacid_oxid_FMN"/>
    <property type="match status" value="1"/>
</dbReference>
<accession>A0ABY8JID8</accession>
<organism evidence="8 9">
    <name type="scientific">Bradyrhizobium brasilense</name>
    <dbReference type="NCBI Taxonomy" id="1419277"/>
    <lineage>
        <taxon>Bacteria</taxon>
        <taxon>Pseudomonadati</taxon>
        <taxon>Pseudomonadota</taxon>
        <taxon>Alphaproteobacteria</taxon>
        <taxon>Hyphomicrobiales</taxon>
        <taxon>Nitrobacteraceae</taxon>
        <taxon>Bradyrhizobium</taxon>
    </lineage>
</organism>
<keyword evidence="3" id="KW-0288">FMN</keyword>
<evidence type="ECO:0000259" key="7">
    <source>
        <dbReference type="PROSITE" id="PS51349"/>
    </source>
</evidence>
<evidence type="ECO:0000256" key="2">
    <source>
        <dbReference type="ARBA" id="ARBA00022630"/>
    </source>
</evidence>
<dbReference type="EMBL" id="CP121646">
    <property type="protein sequence ID" value="WFU65350.1"/>
    <property type="molecule type" value="Genomic_DNA"/>
</dbReference>
<dbReference type="Gene3D" id="3.20.20.70">
    <property type="entry name" value="Aldolase class I"/>
    <property type="match status" value="1"/>
</dbReference>
<keyword evidence="4 8" id="KW-0560">Oxidoreductase</keyword>
<dbReference type="InterPro" id="IPR012133">
    <property type="entry name" value="Alpha-hydoxy_acid_DH_FMN"/>
</dbReference>
<gene>
    <name evidence="8" type="ORF">QA636_07380</name>
</gene>
<name>A0ABY8JID8_9BRAD</name>
<dbReference type="InterPro" id="IPR008259">
    <property type="entry name" value="FMN_hydac_DH_AS"/>
</dbReference>
<feature type="domain" description="FMN hydroxy acid dehydrogenase" evidence="7">
    <location>
        <begin position="2"/>
        <end position="383"/>
    </location>
</feature>
<reference evidence="8 9" key="1">
    <citation type="submission" date="2023-04" db="EMBL/GenBank/DDBJ databases">
        <title>Australian commercial rhizobial inoculants.</title>
        <authorList>
            <person name="Kohlmeier M.G."/>
            <person name="O'Hara G.W."/>
            <person name="Colombi E."/>
            <person name="Ramsay J.P."/>
            <person name="Terpolilli J."/>
        </authorList>
    </citation>
    <scope>NUCLEOTIDE SEQUENCE [LARGE SCALE GENOMIC DNA]</scope>
    <source>
        <strain evidence="8 9">CB627</strain>
    </source>
</reference>
<proteinExistence type="inferred from homology"/>
<dbReference type="InterPro" id="IPR037396">
    <property type="entry name" value="FMN_HAD"/>
</dbReference>
<dbReference type="SUPFAM" id="SSF51395">
    <property type="entry name" value="FMN-linked oxidoreductases"/>
    <property type="match status" value="1"/>
</dbReference>
<sequence length="406" mass="43049">MKFQANAHSIAEYRELARRALPRMIFDFYDGGADGENTLAGNRAALDAKRLLGSAPIDVGRRSQEVKLFGKSYAMPLIIGPTGLAAAAWPDGDIALARAAGRAGIPFVMSTAGTCTQDDVASAGDGSKWMQLYIFKDRAFSARIVDKAETLGFEAIEVTVDNAVAGKRLRDERNGFSLPFRWTPAKLAGLLVHPGWSMRMARAGAPQLKVMGEGLGLEKTDTIAALMQSQFDASISWDDIARLRDRWKKPLIVKGLLDPSHVSKALSVGVDGLVISNHGGRQLDGAVASIDVLPDFVAAAGGRLTLLIDSGFRTGSDIARALALGADAVQVGRATLYALAVGGEETVFHALGLLKAELDVAQALMGVARIEDFHPGMIRQPAPVPLAPRPDAGASPTPVSYLRKGT</sequence>
<dbReference type="Proteomes" id="UP001221546">
    <property type="component" value="Chromosome"/>
</dbReference>
<dbReference type="PANTHER" id="PTHR10578">
    <property type="entry name" value="S -2-HYDROXY-ACID OXIDASE-RELATED"/>
    <property type="match status" value="1"/>
</dbReference>
<keyword evidence="2" id="KW-0285">Flavoprotein</keyword>
<evidence type="ECO:0000256" key="5">
    <source>
        <dbReference type="ARBA" id="ARBA00024042"/>
    </source>
</evidence>